<dbReference type="InterPro" id="IPR036291">
    <property type="entry name" value="NAD(P)-bd_dom_sf"/>
</dbReference>
<gene>
    <name evidence="2" type="ORF">SAMN05445850_4162</name>
</gene>
<proteinExistence type="predicted"/>
<dbReference type="Gene3D" id="3.40.50.720">
    <property type="entry name" value="NAD(P)-binding Rossmann-like Domain"/>
    <property type="match status" value="1"/>
</dbReference>
<dbReference type="AlphaFoldDB" id="A0A1H1J4N6"/>
<evidence type="ECO:0000313" key="3">
    <source>
        <dbReference type="Proteomes" id="UP000199365"/>
    </source>
</evidence>
<dbReference type="InterPro" id="IPR050177">
    <property type="entry name" value="Lipid_A_modif_metabolic_enz"/>
</dbReference>
<organism evidence="2 3">
    <name type="scientific">Paraburkholderia tuberum</name>
    <dbReference type="NCBI Taxonomy" id="157910"/>
    <lineage>
        <taxon>Bacteria</taxon>
        <taxon>Pseudomonadati</taxon>
        <taxon>Pseudomonadota</taxon>
        <taxon>Betaproteobacteria</taxon>
        <taxon>Burkholderiales</taxon>
        <taxon>Burkholderiaceae</taxon>
        <taxon>Paraburkholderia</taxon>
    </lineage>
</organism>
<dbReference type="SUPFAM" id="SSF51735">
    <property type="entry name" value="NAD(P)-binding Rossmann-fold domains"/>
    <property type="match status" value="1"/>
</dbReference>
<name>A0A1H1J4N6_9BURK</name>
<dbReference type="STRING" id="157910.SAMN05445850_4162"/>
<dbReference type="Pfam" id="PF01370">
    <property type="entry name" value="Epimerase"/>
    <property type="match status" value="1"/>
</dbReference>
<reference evidence="3" key="1">
    <citation type="submission" date="2016-10" db="EMBL/GenBank/DDBJ databases">
        <authorList>
            <person name="Varghese N."/>
            <person name="Submissions S."/>
        </authorList>
    </citation>
    <scope>NUCLEOTIDE SEQUENCE [LARGE SCALE GENOMIC DNA]</scope>
    <source>
        <strain evidence="3">DUS833</strain>
    </source>
</reference>
<protein>
    <submittedName>
        <fullName evidence="2">Nucleoside-diphosphate-sugar epimerase</fullName>
    </submittedName>
</protein>
<feature type="domain" description="NAD-dependent epimerase/dehydratase" evidence="1">
    <location>
        <begin position="4"/>
        <end position="250"/>
    </location>
</feature>
<keyword evidence="3" id="KW-1185">Reference proteome</keyword>
<sequence length="321" mass="35526">MKTLVLGGTGFIGMHVARELAARGEEIVIAGARAERSPAELREFFGEAPQQERIDLTVSYDVFDAIARIKPDKVFDASGYAPKSMSPAREVHLRTACALNVIEACRIMNVGQLTITSSSDIYWGLDSKYYPYSEAGPIAITEQKDHHYIQAGPKKLLEAIAAIFQRQTDLDIRIVRIDGTYGPLYNKMINVVARMVHAAVRGVAMDLTSDKGRLPCADMAWDFNYVKDHAYGMALVHQAIAPEHKVYNVGSGKTTRLDEFADAVNVLFPGAIPPLPLHPHGPSSDQRYLDITRVRALGYEPRWSVATGVADYVQWLQSHDV</sequence>
<dbReference type="PANTHER" id="PTHR43245">
    <property type="entry name" value="BIFUNCTIONAL POLYMYXIN RESISTANCE PROTEIN ARNA"/>
    <property type="match status" value="1"/>
</dbReference>
<dbReference type="InterPro" id="IPR001509">
    <property type="entry name" value="Epimerase_deHydtase"/>
</dbReference>
<dbReference type="EMBL" id="FNKX01000002">
    <property type="protein sequence ID" value="SDR44873.1"/>
    <property type="molecule type" value="Genomic_DNA"/>
</dbReference>
<dbReference type="RefSeq" id="WP_090806470.1">
    <property type="nucleotide sequence ID" value="NZ_FNKX01000002.1"/>
</dbReference>
<accession>A0A1H1J4N6</accession>
<evidence type="ECO:0000259" key="1">
    <source>
        <dbReference type="Pfam" id="PF01370"/>
    </source>
</evidence>
<dbReference type="Proteomes" id="UP000199365">
    <property type="component" value="Unassembled WGS sequence"/>
</dbReference>
<evidence type="ECO:0000313" key="2">
    <source>
        <dbReference type="EMBL" id="SDR44873.1"/>
    </source>
</evidence>